<dbReference type="Proteomes" id="UP000811246">
    <property type="component" value="Chromosome 4"/>
</dbReference>
<keyword evidence="5" id="KW-0168">Coated pit</keyword>
<dbReference type="GO" id="GO:0030136">
    <property type="term" value="C:clathrin-coated vesicle"/>
    <property type="evidence" value="ECO:0007669"/>
    <property type="project" value="UniProtKB-SubCell"/>
</dbReference>
<reference evidence="9" key="1">
    <citation type="submission" date="2021-01" db="EMBL/GenBank/DDBJ databases">
        <authorList>
            <person name="Lovell J.T."/>
            <person name="Bentley N."/>
            <person name="Bhattarai G."/>
            <person name="Jenkins J.W."/>
            <person name="Sreedasyam A."/>
            <person name="Alarcon Y."/>
            <person name="Bock C."/>
            <person name="Boston L."/>
            <person name="Carlson J."/>
            <person name="Cervantes K."/>
            <person name="Clermont K."/>
            <person name="Krom N."/>
            <person name="Kubenka K."/>
            <person name="Mamidi S."/>
            <person name="Mattison C."/>
            <person name="Monteros M."/>
            <person name="Pisani C."/>
            <person name="Plott C."/>
            <person name="Rajasekar S."/>
            <person name="Rhein H.S."/>
            <person name="Rohla C."/>
            <person name="Song M."/>
            <person name="Hilaire R.S."/>
            <person name="Shu S."/>
            <person name="Wells L."/>
            <person name="Wang X."/>
            <person name="Webber J."/>
            <person name="Heerema R.J."/>
            <person name="Klein P."/>
            <person name="Conner P."/>
            <person name="Grauke L."/>
            <person name="Grimwood J."/>
            <person name="Schmutz J."/>
            <person name="Randall J.J."/>
        </authorList>
    </citation>
    <scope>NUCLEOTIDE SEQUENCE</scope>
    <source>
        <tissue evidence="9">Leaf</tissue>
    </source>
</reference>
<dbReference type="InterPro" id="IPR048050">
    <property type="entry name" value="ANTH_N_plant"/>
</dbReference>
<evidence type="ECO:0000256" key="6">
    <source>
        <dbReference type="ARBA" id="ARBA00023329"/>
    </source>
</evidence>
<evidence type="ECO:0000256" key="3">
    <source>
        <dbReference type="ARBA" id="ARBA00022583"/>
    </source>
</evidence>
<dbReference type="AlphaFoldDB" id="A0A922JRJ3"/>
<dbReference type="Pfam" id="PF07651">
    <property type="entry name" value="ANTH"/>
    <property type="match status" value="1"/>
</dbReference>
<dbReference type="GO" id="GO:0005545">
    <property type="term" value="F:1-phosphatidylinositol binding"/>
    <property type="evidence" value="ECO:0007669"/>
    <property type="project" value="TreeGrafter"/>
</dbReference>
<dbReference type="SMART" id="SM00273">
    <property type="entry name" value="ENTH"/>
    <property type="match status" value="1"/>
</dbReference>
<dbReference type="EMBL" id="CM031828">
    <property type="protein sequence ID" value="KAG6717605.1"/>
    <property type="molecule type" value="Genomic_DNA"/>
</dbReference>
<evidence type="ECO:0000256" key="2">
    <source>
        <dbReference type="ARBA" id="ARBA00004600"/>
    </source>
</evidence>
<gene>
    <name evidence="9" type="ORF">I3842_04G109300</name>
</gene>
<comment type="caution">
    <text evidence="9">The sequence shown here is derived from an EMBL/GenBank/DDBJ whole genome shotgun (WGS) entry which is preliminary data.</text>
</comment>
<protein>
    <recommendedName>
        <fullName evidence="8">ENTH domain-containing protein</fullName>
    </recommendedName>
</protein>
<sequence>MAAAMPKKIRKAIGAVKDQTSISLAKVSSTNATKLEVLILRATTHDEIPIDERYVNDILQLVSSNKVYAAACAQALSKRIGRTRNWIVALKSLMLVLRTFQDGDPHFPREVLHAMKRGAKILNLSSFRDDSNSSPWDYTAFVRTFALYLDERIDCFLTGKLQRRFTNRSTESSTHQSSRLMASPVRDMKPAMLLDKISYWQRLLDRAIGTRPTGAAKSNRLVLNSLYAIVVESFDLYRDISDGLALLLDSFFHLQYHSCVKSFQACVKFTKQLEELSSFYNLCKAIGVGRTSEYPSVQKISDELIETLQEFLKDQASFPGPNGRSPLQLSALPTKDDPASSVDEKLARDDQSEESMRVSSRRARRSGFSSRCTSLEDLMSLTEPGKSLFTSAEQGCYSEEQLQKQSPRLEDFFRSGDRDYGSNRSFSLEQGSYSCFDLLSLDNDWLKHEEKLEQQQQQLGHETSETSDLEPDRQSKGWELVLFESATQHEQPSTNLANGFEPSVVKDMFSQASHPQHQYNPFLQDEVEVPAILANAPASATNEPAVFLADNTFSLAPTFHAAGPTFCVQIETEAAPTFCAKDFEETTTVAPTFRVPNSTQTSTEAPTHVSANNYVQMLAADPNKSDPFESYCPVAMGAIQNIPNGSMNEESLLHEQRMWLEHQNKIIAKRMS</sequence>
<dbReference type="InterPro" id="IPR011417">
    <property type="entry name" value="ANTH_dom"/>
</dbReference>
<dbReference type="GO" id="GO:0000149">
    <property type="term" value="F:SNARE binding"/>
    <property type="evidence" value="ECO:0007669"/>
    <property type="project" value="TreeGrafter"/>
</dbReference>
<dbReference type="PROSITE" id="PS50942">
    <property type="entry name" value="ENTH"/>
    <property type="match status" value="1"/>
</dbReference>
<organism evidence="9 10">
    <name type="scientific">Carya illinoinensis</name>
    <name type="common">Pecan</name>
    <dbReference type="NCBI Taxonomy" id="32201"/>
    <lineage>
        <taxon>Eukaryota</taxon>
        <taxon>Viridiplantae</taxon>
        <taxon>Streptophyta</taxon>
        <taxon>Embryophyta</taxon>
        <taxon>Tracheophyta</taxon>
        <taxon>Spermatophyta</taxon>
        <taxon>Magnoliopsida</taxon>
        <taxon>eudicotyledons</taxon>
        <taxon>Gunneridae</taxon>
        <taxon>Pentapetalae</taxon>
        <taxon>rosids</taxon>
        <taxon>fabids</taxon>
        <taxon>Fagales</taxon>
        <taxon>Juglandaceae</taxon>
        <taxon>Carya</taxon>
    </lineage>
</organism>
<proteinExistence type="predicted"/>
<evidence type="ECO:0000256" key="7">
    <source>
        <dbReference type="SAM" id="MobiDB-lite"/>
    </source>
</evidence>
<dbReference type="FunFam" id="1.20.58.150:FF:000005">
    <property type="entry name" value="putative clathrin assembly protein At2g25430"/>
    <property type="match status" value="1"/>
</dbReference>
<evidence type="ECO:0000256" key="5">
    <source>
        <dbReference type="ARBA" id="ARBA00023176"/>
    </source>
</evidence>
<dbReference type="PANTHER" id="PTHR22951">
    <property type="entry name" value="CLATHRIN ASSEMBLY PROTEIN"/>
    <property type="match status" value="1"/>
</dbReference>
<dbReference type="GO" id="GO:0005905">
    <property type="term" value="C:clathrin-coated pit"/>
    <property type="evidence" value="ECO:0007669"/>
    <property type="project" value="UniProtKB-SubCell"/>
</dbReference>
<dbReference type="GO" id="GO:0048268">
    <property type="term" value="P:clathrin coat assembly"/>
    <property type="evidence" value="ECO:0007669"/>
    <property type="project" value="InterPro"/>
</dbReference>
<evidence type="ECO:0000256" key="1">
    <source>
        <dbReference type="ARBA" id="ARBA00004132"/>
    </source>
</evidence>
<name>A0A922JRJ3_CARIL</name>
<comment type="subcellular location">
    <subcellularLocation>
        <location evidence="1">Cytoplasmic vesicle</location>
        <location evidence="1">Clathrin-coated vesicle</location>
    </subcellularLocation>
    <subcellularLocation>
        <location evidence="2">Membrane</location>
        <location evidence="2">Clathrin-coated pit</location>
    </subcellularLocation>
</comment>
<dbReference type="GO" id="GO:0072583">
    <property type="term" value="P:clathrin-dependent endocytosis"/>
    <property type="evidence" value="ECO:0007669"/>
    <property type="project" value="InterPro"/>
</dbReference>
<feature type="compositionally biased region" description="Basic and acidic residues" evidence="7">
    <location>
        <begin position="334"/>
        <end position="356"/>
    </location>
</feature>
<evidence type="ECO:0000313" key="9">
    <source>
        <dbReference type="EMBL" id="KAG6717605.1"/>
    </source>
</evidence>
<dbReference type="InterPro" id="IPR045192">
    <property type="entry name" value="AP180-like"/>
</dbReference>
<feature type="region of interest" description="Disordered" evidence="7">
    <location>
        <begin position="452"/>
        <end position="473"/>
    </location>
</feature>
<dbReference type="InterPro" id="IPR013809">
    <property type="entry name" value="ENTH"/>
</dbReference>
<feature type="domain" description="ENTH" evidence="8">
    <location>
        <begin position="27"/>
        <end position="163"/>
    </location>
</feature>
<keyword evidence="4" id="KW-0472">Membrane</keyword>
<evidence type="ECO:0000256" key="4">
    <source>
        <dbReference type="ARBA" id="ARBA00023136"/>
    </source>
</evidence>
<dbReference type="GO" id="GO:0032050">
    <property type="term" value="F:clathrin heavy chain binding"/>
    <property type="evidence" value="ECO:0007669"/>
    <property type="project" value="TreeGrafter"/>
</dbReference>
<dbReference type="GO" id="GO:0005546">
    <property type="term" value="F:phosphatidylinositol-4,5-bisphosphate binding"/>
    <property type="evidence" value="ECO:0007669"/>
    <property type="project" value="TreeGrafter"/>
</dbReference>
<feature type="region of interest" description="Disordered" evidence="7">
    <location>
        <begin position="318"/>
        <end position="362"/>
    </location>
</feature>
<evidence type="ECO:0000259" key="8">
    <source>
        <dbReference type="PROSITE" id="PS50942"/>
    </source>
</evidence>
<dbReference type="FunFam" id="1.25.40.90:FF:000019">
    <property type="entry name" value="Clathrin coat assembly protein"/>
    <property type="match status" value="1"/>
</dbReference>
<accession>A0A922JRJ3</accession>
<keyword evidence="6" id="KW-0968">Cytoplasmic vesicle</keyword>
<dbReference type="CDD" id="cd16987">
    <property type="entry name" value="ANTH_N_AP180_plant"/>
    <property type="match status" value="1"/>
</dbReference>
<keyword evidence="3" id="KW-0254">Endocytosis</keyword>
<dbReference type="GO" id="GO:0006900">
    <property type="term" value="P:vesicle budding from membrane"/>
    <property type="evidence" value="ECO:0007669"/>
    <property type="project" value="TreeGrafter"/>
</dbReference>
<dbReference type="PANTHER" id="PTHR22951:SF75">
    <property type="entry name" value="CLATHRIN COAT ASSEMBLY PROTEIN AP180"/>
    <property type="match status" value="1"/>
</dbReference>
<evidence type="ECO:0000313" key="10">
    <source>
        <dbReference type="Proteomes" id="UP000811246"/>
    </source>
</evidence>